<keyword evidence="10" id="KW-1185">Reference proteome</keyword>
<dbReference type="InterPro" id="IPR044068">
    <property type="entry name" value="CB"/>
</dbReference>
<dbReference type="Pfam" id="PF00589">
    <property type="entry name" value="Phage_integrase"/>
    <property type="match status" value="1"/>
</dbReference>
<evidence type="ECO:0000256" key="1">
    <source>
        <dbReference type="ARBA" id="ARBA00008857"/>
    </source>
</evidence>
<keyword evidence="2" id="KW-0229">DNA integration</keyword>
<proteinExistence type="inferred from homology"/>
<evidence type="ECO:0000259" key="7">
    <source>
        <dbReference type="PROSITE" id="PS51898"/>
    </source>
</evidence>
<dbReference type="PANTHER" id="PTHR30629">
    <property type="entry name" value="PROPHAGE INTEGRASE"/>
    <property type="match status" value="1"/>
</dbReference>
<protein>
    <submittedName>
        <fullName evidence="9">Site-specific integrase</fullName>
    </submittedName>
</protein>
<dbReference type="RefSeq" id="WP_346129863.1">
    <property type="nucleotide sequence ID" value="NZ_BAABBE010000006.1"/>
</dbReference>
<keyword evidence="3 5" id="KW-0238">DNA-binding</keyword>
<feature type="domain" description="Tyr recombinase" evidence="7">
    <location>
        <begin position="180"/>
        <end position="376"/>
    </location>
</feature>
<organism evidence="9 10">
    <name type="scientific">Lentzea roselyniae</name>
    <dbReference type="NCBI Taxonomy" id="531940"/>
    <lineage>
        <taxon>Bacteria</taxon>
        <taxon>Bacillati</taxon>
        <taxon>Actinomycetota</taxon>
        <taxon>Actinomycetes</taxon>
        <taxon>Pseudonocardiales</taxon>
        <taxon>Pseudonocardiaceae</taxon>
        <taxon>Lentzea</taxon>
    </lineage>
</organism>
<evidence type="ECO:0000256" key="6">
    <source>
        <dbReference type="SAM" id="MobiDB-lite"/>
    </source>
</evidence>
<reference evidence="10" key="1">
    <citation type="journal article" date="2019" name="Int. J. Syst. Evol. Microbiol.">
        <title>The Global Catalogue of Microorganisms (GCM) 10K type strain sequencing project: providing services to taxonomists for standard genome sequencing and annotation.</title>
        <authorList>
            <consortium name="The Broad Institute Genomics Platform"/>
            <consortium name="The Broad Institute Genome Sequencing Center for Infectious Disease"/>
            <person name="Wu L."/>
            <person name="Ma J."/>
        </authorList>
    </citation>
    <scope>NUCLEOTIDE SEQUENCE [LARGE SCALE GENOMIC DNA]</scope>
    <source>
        <strain evidence="10">JCM 17494</strain>
    </source>
</reference>
<dbReference type="InterPro" id="IPR053876">
    <property type="entry name" value="Phage_int_M"/>
</dbReference>
<dbReference type="SUPFAM" id="SSF56349">
    <property type="entry name" value="DNA breaking-rejoining enzymes"/>
    <property type="match status" value="1"/>
</dbReference>
<dbReference type="Gene3D" id="1.10.443.10">
    <property type="entry name" value="Intergrase catalytic core"/>
    <property type="match status" value="1"/>
</dbReference>
<sequence length="403" mass="44715">MGRPPLDIGTYGAIRCYQSESGWRAQTNYRDYDGHTRPVQRRGKTKAEAERKLKKALAERKAPVGDGLTPDSRFKEAAALWFGKFQALADAGKRSPGSVDTYRSILDRHVLPGLGELRIREMTVARIDAFLQALWRSVSVDTAKTARSVLSGALRIAVRDKALDTNPVRETDRLEAGRKKSPRALTLEERILWLEMLESDEQAVKWDLPDLSRFMMATGVRIGEALAVYWEDVDFEAGTVAVNYTVIRAKGIGLIRKSTKTEAGERTLPLPRWALDMLKRRYAVTLFPNGPVFPSSLGGLRDPSNARRDLRKARGGEEFAWVTSHVFRKTAATILDEAGLSARLVADQLGHARPSMTQDVYFARKVVDKRAADALEGALDKPKEDAVEGEEDQVEDGPPDAAA</sequence>
<evidence type="ECO:0000313" key="10">
    <source>
        <dbReference type="Proteomes" id="UP001500711"/>
    </source>
</evidence>
<feature type="compositionally biased region" description="Basic and acidic residues" evidence="6">
    <location>
        <begin position="376"/>
        <end position="386"/>
    </location>
</feature>
<feature type="region of interest" description="Disordered" evidence="6">
    <location>
        <begin position="376"/>
        <end position="403"/>
    </location>
</feature>
<feature type="compositionally biased region" description="Acidic residues" evidence="6">
    <location>
        <begin position="387"/>
        <end position="403"/>
    </location>
</feature>
<dbReference type="Pfam" id="PF22022">
    <property type="entry name" value="Phage_int_M"/>
    <property type="match status" value="1"/>
</dbReference>
<evidence type="ECO:0000259" key="8">
    <source>
        <dbReference type="PROSITE" id="PS51900"/>
    </source>
</evidence>
<dbReference type="PANTHER" id="PTHR30629:SF6">
    <property type="entry name" value="PROPHAGE INTEGRASE INTA-RELATED"/>
    <property type="match status" value="1"/>
</dbReference>
<comment type="similarity">
    <text evidence="1">Belongs to the 'phage' integrase family.</text>
</comment>
<comment type="caution">
    <text evidence="9">The sequence shown here is derived from an EMBL/GenBank/DDBJ whole genome shotgun (WGS) entry which is preliminary data.</text>
</comment>
<evidence type="ECO:0000256" key="3">
    <source>
        <dbReference type="ARBA" id="ARBA00023125"/>
    </source>
</evidence>
<evidence type="ECO:0000256" key="4">
    <source>
        <dbReference type="ARBA" id="ARBA00023172"/>
    </source>
</evidence>
<dbReference type="InterPro" id="IPR002104">
    <property type="entry name" value="Integrase_catalytic"/>
</dbReference>
<gene>
    <name evidence="9" type="ORF">GCM10022267_25510</name>
</gene>
<dbReference type="InterPro" id="IPR011010">
    <property type="entry name" value="DNA_brk_join_enz"/>
</dbReference>
<dbReference type="InterPro" id="IPR013762">
    <property type="entry name" value="Integrase-like_cat_sf"/>
</dbReference>
<evidence type="ECO:0000256" key="2">
    <source>
        <dbReference type="ARBA" id="ARBA00022908"/>
    </source>
</evidence>
<dbReference type="InterPro" id="IPR010998">
    <property type="entry name" value="Integrase_recombinase_N"/>
</dbReference>
<accession>A0ABP7ARE5</accession>
<evidence type="ECO:0000313" key="9">
    <source>
        <dbReference type="EMBL" id="GAA3637916.1"/>
    </source>
</evidence>
<dbReference type="PROSITE" id="PS51898">
    <property type="entry name" value="TYR_RECOMBINASE"/>
    <property type="match status" value="1"/>
</dbReference>
<dbReference type="PROSITE" id="PS51900">
    <property type="entry name" value="CB"/>
    <property type="match status" value="1"/>
</dbReference>
<evidence type="ECO:0000256" key="5">
    <source>
        <dbReference type="PROSITE-ProRule" id="PRU01248"/>
    </source>
</evidence>
<dbReference type="Gene3D" id="1.10.150.130">
    <property type="match status" value="1"/>
</dbReference>
<dbReference type="InterPro" id="IPR050808">
    <property type="entry name" value="Phage_Integrase"/>
</dbReference>
<dbReference type="Proteomes" id="UP001500711">
    <property type="component" value="Unassembled WGS sequence"/>
</dbReference>
<name>A0ABP7ARE5_9PSEU</name>
<feature type="domain" description="Core-binding (CB)" evidence="8">
    <location>
        <begin position="72"/>
        <end position="158"/>
    </location>
</feature>
<keyword evidence="4" id="KW-0233">DNA recombination</keyword>
<dbReference type="CDD" id="cd01189">
    <property type="entry name" value="INT_ICEBs1_C_like"/>
    <property type="match status" value="1"/>
</dbReference>
<dbReference type="EMBL" id="BAABBE010000006">
    <property type="protein sequence ID" value="GAA3637916.1"/>
    <property type="molecule type" value="Genomic_DNA"/>
</dbReference>